<dbReference type="InterPro" id="IPR003347">
    <property type="entry name" value="JmjC_dom"/>
</dbReference>
<dbReference type="EMBL" id="CAJOAY010000995">
    <property type="protein sequence ID" value="CAF3774321.1"/>
    <property type="molecule type" value="Genomic_DNA"/>
</dbReference>
<dbReference type="Pfam" id="PF02373">
    <property type="entry name" value="JmjC"/>
    <property type="match status" value="1"/>
</dbReference>
<dbReference type="GO" id="GO:0000785">
    <property type="term" value="C:chromatin"/>
    <property type="evidence" value="ECO:0007669"/>
    <property type="project" value="TreeGrafter"/>
</dbReference>
<dbReference type="GO" id="GO:0005634">
    <property type="term" value="C:nucleus"/>
    <property type="evidence" value="ECO:0007669"/>
    <property type="project" value="TreeGrafter"/>
</dbReference>
<proteinExistence type="predicted"/>
<dbReference type="EMBL" id="CAJOBB010000906">
    <property type="protein sequence ID" value="CAF3774123.1"/>
    <property type="molecule type" value="Genomic_DNA"/>
</dbReference>
<name>A0A818ZTR7_9BILA</name>
<evidence type="ECO:0000313" key="2">
    <source>
        <dbReference type="EMBL" id="CAF3774123.1"/>
    </source>
</evidence>
<dbReference type="GO" id="GO:0051864">
    <property type="term" value="F:histone H3K36 demethylase activity"/>
    <property type="evidence" value="ECO:0007669"/>
    <property type="project" value="TreeGrafter"/>
</dbReference>
<dbReference type="SMART" id="SM00558">
    <property type="entry name" value="JmjC"/>
    <property type="match status" value="1"/>
</dbReference>
<dbReference type="PANTHER" id="PTHR10694">
    <property type="entry name" value="LYSINE-SPECIFIC DEMETHYLASE"/>
    <property type="match status" value="1"/>
</dbReference>
<dbReference type="SUPFAM" id="SSF51197">
    <property type="entry name" value="Clavaminate synthase-like"/>
    <property type="match status" value="1"/>
</dbReference>
<organism evidence="3 4">
    <name type="scientific">Adineta steineri</name>
    <dbReference type="NCBI Taxonomy" id="433720"/>
    <lineage>
        <taxon>Eukaryota</taxon>
        <taxon>Metazoa</taxon>
        <taxon>Spiralia</taxon>
        <taxon>Gnathifera</taxon>
        <taxon>Rotifera</taxon>
        <taxon>Eurotatoria</taxon>
        <taxon>Bdelloidea</taxon>
        <taxon>Adinetida</taxon>
        <taxon>Adinetidae</taxon>
        <taxon>Adineta</taxon>
    </lineage>
</organism>
<evidence type="ECO:0000259" key="1">
    <source>
        <dbReference type="PROSITE" id="PS51184"/>
    </source>
</evidence>
<dbReference type="Gene3D" id="2.60.120.650">
    <property type="entry name" value="Cupin"/>
    <property type="match status" value="1"/>
</dbReference>
<dbReference type="PANTHER" id="PTHR10694:SF7">
    <property type="entry name" value="[HISTONE H3]-TRIMETHYL-L-LYSINE(9) DEMETHYLASE"/>
    <property type="match status" value="1"/>
</dbReference>
<dbReference type="Proteomes" id="UP000663868">
    <property type="component" value="Unassembled WGS sequence"/>
</dbReference>
<dbReference type="Proteomes" id="UP000663881">
    <property type="component" value="Unassembled WGS sequence"/>
</dbReference>
<dbReference type="AlphaFoldDB" id="A0A818ZTR7"/>
<evidence type="ECO:0000313" key="3">
    <source>
        <dbReference type="EMBL" id="CAF3774321.1"/>
    </source>
</evidence>
<feature type="domain" description="JmjC" evidence="1">
    <location>
        <begin position="128"/>
        <end position="287"/>
    </location>
</feature>
<accession>A0A818ZTR7</accession>
<protein>
    <recommendedName>
        <fullName evidence="1">JmjC domain-containing protein</fullName>
    </recommendedName>
</protein>
<comment type="caution">
    <text evidence="3">The sequence shown here is derived from an EMBL/GenBank/DDBJ whole genome shotgun (WGS) entry which is preliminary data.</text>
</comment>
<reference evidence="3" key="1">
    <citation type="submission" date="2021-02" db="EMBL/GenBank/DDBJ databases">
        <authorList>
            <person name="Nowell W R."/>
        </authorList>
    </citation>
    <scope>NUCLEOTIDE SEQUENCE</scope>
</reference>
<evidence type="ECO:0000313" key="4">
    <source>
        <dbReference type="Proteomes" id="UP000663881"/>
    </source>
</evidence>
<dbReference type="GO" id="GO:0032454">
    <property type="term" value="F:histone H3K9 demethylase activity"/>
    <property type="evidence" value="ECO:0007669"/>
    <property type="project" value="TreeGrafter"/>
</dbReference>
<dbReference type="GO" id="GO:0010468">
    <property type="term" value="P:regulation of gene expression"/>
    <property type="evidence" value="ECO:0007669"/>
    <property type="project" value="TreeGrafter"/>
</dbReference>
<sequence>MSSISTEVPTLQINADELQNIIGFIYKNERILKEFGAIKIQLHKDCKLALKKRRKNMILNRKREQIVKLCEDEPLYSVQKVDHIDELIEEKTFIIDECSFWFSLSCCKNGQRPVNISELSNKSFFSRKMSRLYFDIHRLPAQSLLKLGGTKLTRQYHPCLKRAHKSGSIFPLTRAQQHLFSINYHHEGGAHHWYVIPTSQREILERIIHRHDSTICIDHGKLFIDPLVLNKNRVRYHQIIQRPNEFVVLAANTLAQSFTDDPSWSESINFALPSWIEESHTYISNPLCQCNIHQDSLQDIIDNPLFRHERIQQYITMHLNTIDDNNSIENNDKQIVTISTENSVEIYSSNDEIMPSTNMNIHESMETIISSNSSIISNIDNCFSQQDKNKSDENNTQIQDEILEEGIFQDALEWSSTNRALIESIVCENWLERDIRTSHLYQSNTTCTNIDQNGLVNDEHEER</sequence>
<gene>
    <name evidence="2" type="ORF">KXQ929_LOCUS15541</name>
    <name evidence="3" type="ORF">OKA104_LOCUS17000</name>
</gene>
<dbReference type="PROSITE" id="PS51184">
    <property type="entry name" value="JMJC"/>
    <property type="match status" value="1"/>
</dbReference>